<feature type="transmembrane region" description="Helical" evidence="2">
    <location>
        <begin position="56"/>
        <end position="78"/>
    </location>
</feature>
<keyword evidence="2" id="KW-0472">Membrane</keyword>
<keyword evidence="4" id="KW-1185">Reference proteome</keyword>
<dbReference type="InParanoid" id="A0A165IDR7"/>
<dbReference type="Proteomes" id="UP000076842">
    <property type="component" value="Unassembled WGS sequence"/>
</dbReference>
<dbReference type="AlphaFoldDB" id="A0A165IDR7"/>
<keyword evidence="2" id="KW-1133">Transmembrane helix</keyword>
<name>A0A165IDR7_9BASI</name>
<evidence type="ECO:0000256" key="2">
    <source>
        <dbReference type="SAM" id="Phobius"/>
    </source>
</evidence>
<reference evidence="3 4" key="1">
    <citation type="journal article" date="2016" name="Mol. Biol. Evol.">
        <title>Comparative Genomics of Early-Diverging Mushroom-Forming Fungi Provides Insights into the Origins of Lignocellulose Decay Capabilities.</title>
        <authorList>
            <person name="Nagy L.G."/>
            <person name="Riley R."/>
            <person name="Tritt A."/>
            <person name="Adam C."/>
            <person name="Daum C."/>
            <person name="Floudas D."/>
            <person name="Sun H."/>
            <person name="Yadav J.S."/>
            <person name="Pangilinan J."/>
            <person name="Larsson K.H."/>
            <person name="Matsuura K."/>
            <person name="Barry K."/>
            <person name="Labutti K."/>
            <person name="Kuo R."/>
            <person name="Ohm R.A."/>
            <person name="Bhattacharya S.S."/>
            <person name="Shirouzu T."/>
            <person name="Yoshinaga Y."/>
            <person name="Martin F.M."/>
            <person name="Grigoriev I.V."/>
            <person name="Hibbett D.S."/>
        </authorList>
    </citation>
    <scope>NUCLEOTIDE SEQUENCE [LARGE SCALE GENOMIC DNA]</scope>
    <source>
        <strain evidence="3 4">HHB12733</strain>
    </source>
</reference>
<gene>
    <name evidence="3" type="ORF">CALCODRAFT_480724</name>
</gene>
<keyword evidence="2" id="KW-0812">Transmembrane</keyword>
<dbReference type="OrthoDB" id="10551100at2759"/>
<feature type="compositionally biased region" description="Basic and acidic residues" evidence="1">
    <location>
        <begin position="189"/>
        <end position="224"/>
    </location>
</feature>
<proteinExistence type="predicted"/>
<feature type="compositionally biased region" description="Polar residues" evidence="1">
    <location>
        <begin position="233"/>
        <end position="249"/>
    </location>
</feature>
<evidence type="ECO:0000313" key="3">
    <source>
        <dbReference type="EMBL" id="KZT60434.1"/>
    </source>
</evidence>
<protein>
    <submittedName>
        <fullName evidence="3">Uncharacterized protein</fullName>
    </submittedName>
</protein>
<organism evidence="3 4">
    <name type="scientific">Calocera cornea HHB12733</name>
    <dbReference type="NCBI Taxonomy" id="1353952"/>
    <lineage>
        <taxon>Eukaryota</taxon>
        <taxon>Fungi</taxon>
        <taxon>Dikarya</taxon>
        <taxon>Basidiomycota</taxon>
        <taxon>Agaricomycotina</taxon>
        <taxon>Dacrymycetes</taxon>
        <taxon>Dacrymycetales</taxon>
        <taxon>Dacrymycetaceae</taxon>
        <taxon>Calocera</taxon>
    </lineage>
</organism>
<evidence type="ECO:0000256" key="1">
    <source>
        <dbReference type="SAM" id="MobiDB-lite"/>
    </source>
</evidence>
<feature type="region of interest" description="Disordered" evidence="1">
    <location>
        <begin position="189"/>
        <end position="256"/>
    </location>
</feature>
<dbReference type="EMBL" id="KV423931">
    <property type="protein sequence ID" value="KZT60434.1"/>
    <property type="molecule type" value="Genomic_DNA"/>
</dbReference>
<evidence type="ECO:0000313" key="4">
    <source>
        <dbReference type="Proteomes" id="UP000076842"/>
    </source>
</evidence>
<feature type="region of interest" description="Disordered" evidence="1">
    <location>
        <begin position="104"/>
        <end position="151"/>
    </location>
</feature>
<sequence>MNDVKPDTIQPAHSRSAHLSSDLPLLYIVDFDSACLIAHSHAERRDGQMMWGTGPIVAVVVGGAIGGAFLLLLALCCIRWRMPGLYHGIISFLFPRTYIPSTPPAPPTNSLPTASTATATATAPSQPTRSLSRPRGRAADRLAAPPPYDVLPSQQRRGAILHLLDVIGRQEGDTVHEIALHNHQVEEERGRTGWTGRVEEVSPERGERRSMMEVMDDRTSEETPPKAPYGNETYDSVQSLGRPSTTAATMRSHDLE</sequence>
<feature type="compositionally biased region" description="Low complexity" evidence="1">
    <location>
        <begin position="110"/>
        <end position="128"/>
    </location>
</feature>
<accession>A0A165IDR7</accession>